<evidence type="ECO:0008006" key="14">
    <source>
        <dbReference type="Google" id="ProtNLM"/>
    </source>
</evidence>
<evidence type="ECO:0000256" key="3">
    <source>
        <dbReference type="ARBA" id="ARBA00022679"/>
    </source>
</evidence>
<feature type="transmembrane region" description="Helical" evidence="11">
    <location>
        <begin position="636"/>
        <end position="662"/>
    </location>
</feature>
<feature type="transmembrane region" description="Helical" evidence="11">
    <location>
        <begin position="674"/>
        <end position="693"/>
    </location>
</feature>
<dbReference type="InterPro" id="IPR029044">
    <property type="entry name" value="Nucleotide-diphossugar_trans"/>
</dbReference>
<feature type="transmembrane region" description="Helical" evidence="11">
    <location>
        <begin position="592"/>
        <end position="616"/>
    </location>
</feature>
<feature type="binding site" evidence="9">
    <location>
        <position position="114"/>
    </location>
    <ligand>
        <name>UDP-alpha-D-glucose</name>
        <dbReference type="ChEBI" id="CHEBI:58885"/>
    </ligand>
</feature>
<keyword evidence="2" id="KW-0328">Glycosyltransferase</keyword>
<feature type="binding site" evidence="10">
    <location>
        <position position="276"/>
    </location>
    <ligand>
        <name>Mn(2+)</name>
        <dbReference type="ChEBI" id="CHEBI:29035"/>
    </ligand>
</feature>
<keyword evidence="6 11" id="KW-0472">Membrane</keyword>
<dbReference type="OrthoDB" id="72851at2759"/>
<dbReference type="Proteomes" id="UP001153076">
    <property type="component" value="Unassembled WGS sequence"/>
</dbReference>
<gene>
    <name evidence="12" type="ORF">Cgig2_026924</name>
</gene>
<dbReference type="FunFam" id="3.90.550.10:FF:000135">
    <property type="entry name" value="Cellulose synthase-like protein G3"/>
    <property type="match status" value="1"/>
</dbReference>
<dbReference type="GO" id="GO:0030244">
    <property type="term" value="P:cellulose biosynthetic process"/>
    <property type="evidence" value="ECO:0007669"/>
    <property type="project" value="InterPro"/>
</dbReference>
<feature type="transmembrane region" description="Helical" evidence="11">
    <location>
        <begin position="28"/>
        <end position="45"/>
    </location>
</feature>
<feature type="binding site" evidence="9">
    <location>
        <position position="144"/>
    </location>
    <ligand>
        <name>UDP-alpha-D-glucose</name>
        <dbReference type="ChEBI" id="CHEBI:58885"/>
    </ligand>
</feature>
<name>A0A9Q1KWF7_9CARY</name>
<evidence type="ECO:0000256" key="7">
    <source>
        <dbReference type="ARBA" id="ARBA00023316"/>
    </source>
</evidence>
<feature type="active site" evidence="8">
    <location>
        <position position="442"/>
    </location>
</feature>
<evidence type="ECO:0000256" key="9">
    <source>
        <dbReference type="PIRSR" id="PIRSR605150-2"/>
    </source>
</evidence>
<dbReference type="EMBL" id="JAKOGI010000011">
    <property type="protein sequence ID" value="KAJ8451115.1"/>
    <property type="molecule type" value="Genomic_DNA"/>
</dbReference>
<comment type="subcellular location">
    <subcellularLocation>
        <location evidence="1">Endomembrane system</location>
        <topology evidence="1">Multi-pass membrane protein</topology>
    </subcellularLocation>
</comment>
<dbReference type="SUPFAM" id="SSF53448">
    <property type="entry name" value="Nucleotide-diphospho-sugar transferases"/>
    <property type="match status" value="1"/>
</dbReference>
<feature type="binding site" evidence="9">
    <location>
        <position position="115"/>
    </location>
    <ligand>
        <name>UDP-alpha-D-glucose</name>
        <dbReference type="ChEBI" id="CHEBI:58885"/>
    </ligand>
</feature>
<evidence type="ECO:0000256" key="2">
    <source>
        <dbReference type="ARBA" id="ARBA00022676"/>
    </source>
</evidence>
<feature type="active site" evidence="8">
    <location>
        <position position="144"/>
    </location>
</feature>
<feature type="transmembrane region" description="Helical" evidence="11">
    <location>
        <begin position="513"/>
        <end position="532"/>
    </location>
</feature>
<dbReference type="GO" id="GO:0071555">
    <property type="term" value="P:cell wall organization"/>
    <property type="evidence" value="ECO:0007669"/>
    <property type="project" value="UniProtKB-KW"/>
</dbReference>
<evidence type="ECO:0000256" key="8">
    <source>
        <dbReference type="PIRSR" id="PIRSR605150-1"/>
    </source>
</evidence>
<keyword evidence="7" id="KW-0961">Cell wall biogenesis/degradation</keyword>
<feature type="transmembrane region" description="Helical" evidence="11">
    <location>
        <begin position="57"/>
        <end position="77"/>
    </location>
</feature>
<evidence type="ECO:0000313" key="13">
    <source>
        <dbReference type="Proteomes" id="UP001153076"/>
    </source>
</evidence>
<keyword evidence="4 11" id="KW-0812">Transmembrane</keyword>
<dbReference type="PANTHER" id="PTHR13301">
    <property type="entry name" value="X-BOX TRANSCRIPTION FACTOR-RELATED"/>
    <property type="match status" value="1"/>
</dbReference>
<dbReference type="GO" id="GO:0012505">
    <property type="term" value="C:endomembrane system"/>
    <property type="evidence" value="ECO:0007669"/>
    <property type="project" value="UniProtKB-SubCell"/>
</dbReference>
<dbReference type="GO" id="GO:0016020">
    <property type="term" value="C:membrane"/>
    <property type="evidence" value="ECO:0007669"/>
    <property type="project" value="InterPro"/>
</dbReference>
<dbReference type="Pfam" id="PF03552">
    <property type="entry name" value="Cellulose_synt"/>
    <property type="match status" value="2"/>
</dbReference>
<feature type="transmembrane region" description="Helical" evidence="11">
    <location>
        <begin position="552"/>
        <end position="572"/>
    </location>
</feature>
<comment type="caution">
    <text evidence="12">The sequence shown here is derived from an EMBL/GenBank/DDBJ whole genome shotgun (WGS) entry which is preliminary data.</text>
</comment>
<protein>
    <recommendedName>
        <fullName evidence="14">Cellulose synthase-like protein G3</fullName>
    </recommendedName>
</protein>
<evidence type="ECO:0000313" key="12">
    <source>
        <dbReference type="EMBL" id="KAJ8451115.1"/>
    </source>
</evidence>
<evidence type="ECO:0000256" key="5">
    <source>
        <dbReference type="ARBA" id="ARBA00022989"/>
    </source>
</evidence>
<evidence type="ECO:0000256" key="4">
    <source>
        <dbReference type="ARBA" id="ARBA00022692"/>
    </source>
</evidence>
<evidence type="ECO:0000256" key="6">
    <source>
        <dbReference type="ARBA" id="ARBA00023136"/>
    </source>
</evidence>
<dbReference type="AlphaFoldDB" id="A0A9Q1KWF7"/>
<accession>A0A9Q1KWF7</accession>
<dbReference type="Gene3D" id="3.90.550.10">
    <property type="entry name" value="Spore Coat Polysaccharide Biosynthesis Protein SpsA, Chain A"/>
    <property type="match status" value="2"/>
</dbReference>
<evidence type="ECO:0000256" key="10">
    <source>
        <dbReference type="PIRSR" id="PIRSR605150-3"/>
    </source>
</evidence>
<keyword evidence="13" id="KW-1185">Reference proteome</keyword>
<reference evidence="12" key="1">
    <citation type="submission" date="2022-04" db="EMBL/GenBank/DDBJ databases">
        <title>Carnegiea gigantea Genome sequencing and assembly v2.</title>
        <authorList>
            <person name="Copetti D."/>
            <person name="Sanderson M.J."/>
            <person name="Burquez A."/>
            <person name="Wojciechowski M.F."/>
        </authorList>
    </citation>
    <scope>NUCLEOTIDE SEQUENCE</scope>
    <source>
        <strain evidence="12">SGP5-SGP5p</strain>
        <tissue evidence="12">Aerial part</tissue>
    </source>
</reference>
<feature type="binding site" evidence="10">
    <location>
        <position position="300"/>
    </location>
    <ligand>
        <name>Mn(2+)</name>
        <dbReference type="ChEBI" id="CHEBI:29035"/>
    </ligand>
</feature>
<organism evidence="12 13">
    <name type="scientific">Carnegiea gigantea</name>
    <dbReference type="NCBI Taxonomy" id="171969"/>
    <lineage>
        <taxon>Eukaryota</taxon>
        <taxon>Viridiplantae</taxon>
        <taxon>Streptophyta</taxon>
        <taxon>Embryophyta</taxon>
        <taxon>Tracheophyta</taxon>
        <taxon>Spermatophyta</taxon>
        <taxon>Magnoliopsida</taxon>
        <taxon>eudicotyledons</taxon>
        <taxon>Gunneridae</taxon>
        <taxon>Pentapetalae</taxon>
        <taxon>Caryophyllales</taxon>
        <taxon>Cactineae</taxon>
        <taxon>Cactaceae</taxon>
        <taxon>Cactoideae</taxon>
        <taxon>Echinocereeae</taxon>
        <taxon>Carnegiea</taxon>
    </lineage>
</organism>
<keyword evidence="5 11" id="KW-1133">Transmembrane helix</keyword>
<keyword evidence="3" id="KW-0808">Transferase</keyword>
<sequence length="730" mass="82777">MEMESPKTQAPLPFHNYKLLRRATLNRLFMAVHMAGIIALLYHHVHTLLFTTSSITFSLLLLSDLILAFMWGCSQAFHLRPIRRRELLHNLEKWVEERDFPSVDIFICTADPQKEPPMGTVNTALSVMAYDYPPEKVSVYVSDDGGAQATLFAFMEAAKFARHWLPFCRDNHLVERCPEVYFSSPCYSSSTPEADKLKVRVENTVERGKPLEEHIEDEEMHKAFAKWTPNFTRQNHPPIIQVLLASSKDEDVMGGMMPNLIYVSREKNKTHPHHFKAGALNTLLRVSATMTNAPIFLTLDCDTYSSDPQTVKRALCYFLDSKLRPKLAYVQFPQIFRGLNKGDIYFSEHKRLFQINPMGMDGLQGPNYVGAACFFYRRALFGSPSGFIEPEIPTVSPNQIVQKSIGSGDILKLAQHVAVCSYEDQTEWGSKLGFRYGSLVEDYHTGYRIKCEGWKGIFCYPERPAFLGDVPMTLIDVFGQCKRWVIGLLEVLFSKYNTLTFGLPRIGPLAIAYTHYACWPIYCIPLTLYAFIPQLALLNGVSTFPKVTDPWSLLYVFLYLGASGKDLLDFLLEKGTFMRWWNSQRMWMISGVTCFLFGCIEYTLSSLGIAMAGFNVTSKVQDDELKKRYDQGVFEFGVASPMFVPLTMAAIINLISFVVGFMGILTRGMVNMEGLILQILLSGFVAVNCWPIYEAMVFRSDKGRMPTKTTLTSAFLVAFLYMVTGVCLKI</sequence>
<feature type="transmembrane region" description="Helical" evidence="11">
    <location>
        <begin position="709"/>
        <end position="728"/>
    </location>
</feature>
<evidence type="ECO:0000256" key="11">
    <source>
        <dbReference type="SAM" id="Phobius"/>
    </source>
</evidence>
<dbReference type="GO" id="GO:0016760">
    <property type="term" value="F:cellulose synthase (UDP-forming) activity"/>
    <property type="evidence" value="ECO:0007669"/>
    <property type="project" value="InterPro"/>
</dbReference>
<proteinExistence type="predicted"/>
<dbReference type="InterPro" id="IPR005150">
    <property type="entry name" value="Cellulose_synth"/>
</dbReference>
<evidence type="ECO:0000256" key="1">
    <source>
        <dbReference type="ARBA" id="ARBA00004127"/>
    </source>
</evidence>